<dbReference type="STRING" id="1227497.C491_05966"/>
<evidence type="ECO:0000313" key="2">
    <source>
        <dbReference type="EMBL" id="ELY59891.1"/>
    </source>
</evidence>
<evidence type="ECO:0000256" key="1">
    <source>
        <dbReference type="SAM" id="Phobius"/>
    </source>
</evidence>
<proteinExistence type="predicted"/>
<comment type="caution">
    <text evidence="2">The sequence shown here is derived from an EMBL/GenBank/DDBJ whole genome shotgun (WGS) entry which is preliminary data.</text>
</comment>
<dbReference type="EMBL" id="AOIB01000014">
    <property type="protein sequence ID" value="ELY59891.1"/>
    <property type="molecule type" value="Genomic_DNA"/>
</dbReference>
<dbReference type="RefSeq" id="WP_005554523.1">
    <property type="nucleotide sequence ID" value="NZ_AOIB01000014.1"/>
</dbReference>
<dbReference type="AlphaFoldDB" id="L9XEP2"/>
<keyword evidence="1" id="KW-0472">Membrane</keyword>
<name>L9XEP2_9EURY</name>
<accession>L9XEP2</accession>
<sequence>MSWLVRAFRTRERRHATVPLALAVIVAVLGALLYLELVTVLLEHAG</sequence>
<protein>
    <submittedName>
        <fullName evidence="2">Uncharacterized protein</fullName>
    </submittedName>
</protein>
<gene>
    <name evidence="2" type="ORF">C491_05966</name>
</gene>
<keyword evidence="3" id="KW-1185">Reference proteome</keyword>
<keyword evidence="1" id="KW-1133">Transmembrane helix</keyword>
<feature type="transmembrane region" description="Helical" evidence="1">
    <location>
        <begin position="20"/>
        <end position="42"/>
    </location>
</feature>
<keyword evidence="1" id="KW-0812">Transmembrane</keyword>
<dbReference type="Proteomes" id="UP000011688">
    <property type="component" value="Unassembled WGS sequence"/>
</dbReference>
<organism evidence="2 3">
    <name type="scientific">Natronococcus amylolyticus DSM 10524</name>
    <dbReference type="NCBI Taxonomy" id="1227497"/>
    <lineage>
        <taxon>Archaea</taxon>
        <taxon>Methanobacteriati</taxon>
        <taxon>Methanobacteriota</taxon>
        <taxon>Stenosarchaea group</taxon>
        <taxon>Halobacteria</taxon>
        <taxon>Halobacteriales</taxon>
        <taxon>Natrialbaceae</taxon>
        <taxon>Natronococcus</taxon>
    </lineage>
</organism>
<evidence type="ECO:0000313" key="3">
    <source>
        <dbReference type="Proteomes" id="UP000011688"/>
    </source>
</evidence>
<reference evidence="2 3" key="1">
    <citation type="journal article" date="2014" name="PLoS Genet.">
        <title>Phylogenetically driven sequencing of extremely halophilic archaea reveals strategies for static and dynamic osmo-response.</title>
        <authorList>
            <person name="Becker E.A."/>
            <person name="Seitzer P.M."/>
            <person name="Tritt A."/>
            <person name="Larsen D."/>
            <person name="Krusor M."/>
            <person name="Yao A.I."/>
            <person name="Wu D."/>
            <person name="Madern D."/>
            <person name="Eisen J.A."/>
            <person name="Darling A.E."/>
            <person name="Facciotti M.T."/>
        </authorList>
    </citation>
    <scope>NUCLEOTIDE SEQUENCE [LARGE SCALE GENOMIC DNA]</scope>
    <source>
        <strain evidence="2 3">DSM 10524</strain>
    </source>
</reference>